<feature type="domain" description="Nudix hydrolase" evidence="7">
    <location>
        <begin position="143"/>
        <end position="265"/>
    </location>
</feature>
<dbReference type="EC" id="3.6.1.22" evidence="2"/>
<dbReference type="SUPFAM" id="SSF55811">
    <property type="entry name" value="Nudix"/>
    <property type="match status" value="1"/>
</dbReference>
<reference evidence="8 9" key="1">
    <citation type="submission" date="2019-02" db="EMBL/GenBank/DDBJ databases">
        <title>Prokaryotic population dynamics and viral predation in marine succession experiment using metagenomics: the confinement effect.</title>
        <authorList>
            <person name="Haro-Moreno J.M."/>
            <person name="Rodriguez-Valera F."/>
            <person name="Lopez-Perez M."/>
        </authorList>
    </citation>
    <scope>NUCLEOTIDE SEQUENCE [LARGE SCALE GENOMIC DNA]</scope>
    <source>
        <strain evidence="8">MED-G161</strain>
    </source>
</reference>
<dbReference type="PANTHER" id="PTHR11383:SF3">
    <property type="entry name" value="NAD(P)H PYROPHOSPHATASE NUDT13, MITOCHONDRIAL"/>
    <property type="match status" value="1"/>
</dbReference>
<organism evidence="8 9">
    <name type="scientific">SAR86 cluster bacterium</name>
    <dbReference type="NCBI Taxonomy" id="2030880"/>
    <lineage>
        <taxon>Bacteria</taxon>
        <taxon>Pseudomonadati</taxon>
        <taxon>Pseudomonadota</taxon>
        <taxon>Gammaproteobacteria</taxon>
        <taxon>SAR86 cluster</taxon>
    </lineage>
</organism>
<dbReference type="PANTHER" id="PTHR11383">
    <property type="entry name" value="NUCLEOSIDE DIPHOSPHATE-LINKED MOIETY X MOTIF 13"/>
    <property type="match status" value="1"/>
</dbReference>
<evidence type="ECO:0000259" key="7">
    <source>
        <dbReference type="PROSITE" id="PS51462"/>
    </source>
</evidence>
<evidence type="ECO:0000256" key="3">
    <source>
        <dbReference type="ARBA" id="ARBA00022723"/>
    </source>
</evidence>
<dbReference type="InterPro" id="IPR015797">
    <property type="entry name" value="NUDIX_hydrolase-like_dom_sf"/>
</dbReference>
<keyword evidence="6" id="KW-0520">NAD</keyword>
<dbReference type="PROSITE" id="PS51462">
    <property type="entry name" value="NUDIX"/>
    <property type="match status" value="1"/>
</dbReference>
<proteinExistence type="predicted"/>
<evidence type="ECO:0000313" key="8">
    <source>
        <dbReference type="EMBL" id="RZO24810.1"/>
    </source>
</evidence>
<evidence type="ECO:0000256" key="1">
    <source>
        <dbReference type="ARBA" id="ARBA00001946"/>
    </source>
</evidence>
<evidence type="ECO:0000313" key="9">
    <source>
        <dbReference type="Proteomes" id="UP000315498"/>
    </source>
</evidence>
<dbReference type="Proteomes" id="UP000315498">
    <property type="component" value="Unassembled WGS sequence"/>
</dbReference>
<evidence type="ECO:0000256" key="6">
    <source>
        <dbReference type="ARBA" id="ARBA00023027"/>
    </source>
</evidence>
<keyword evidence="4 8" id="KW-0378">Hydrolase</keyword>
<dbReference type="InterPro" id="IPR000086">
    <property type="entry name" value="NUDIX_hydrolase_dom"/>
</dbReference>
<evidence type="ECO:0000256" key="4">
    <source>
        <dbReference type="ARBA" id="ARBA00022801"/>
    </source>
</evidence>
<dbReference type="Gene3D" id="3.90.79.20">
    <property type="match status" value="1"/>
</dbReference>
<keyword evidence="3" id="KW-0479">Metal-binding</keyword>
<dbReference type="AlphaFoldDB" id="A0A520MUB3"/>
<name>A0A520MUB3_9GAMM</name>
<dbReference type="InterPro" id="IPR049734">
    <property type="entry name" value="NudC-like_C"/>
</dbReference>
<protein>
    <recommendedName>
        <fullName evidence="2">NAD(+) diphosphatase</fullName>
        <ecNumber evidence="2">3.6.1.22</ecNumber>
    </recommendedName>
</protein>
<comment type="caution">
    <text evidence="8">The sequence shown here is derived from an EMBL/GenBank/DDBJ whole genome shotgun (WGS) entry which is preliminary data.</text>
</comment>
<evidence type="ECO:0000256" key="2">
    <source>
        <dbReference type="ARBA" id="ARBA00012381"/>
    </source>
</evidence>
<dbReference type="CDD" id="cd03429">
    <property type="entry name" value="NUDIX_NADH_pyrophosphatase_Nudt13"/>
    <property type="match status" value="1"/>
</dbReference>
<dbReference type="GO" id="GO:0016787">
    <property type="term" value="F:hydrolase activity"/>
    <property type="evidence" value="ECO:0007669"/>
    <property type="project" value="UniProtKB-KW"/>
</dbReference>
<dbReference type="NCBIfam" id="NF001299">
    <property type="entry name" value="PRK00241.1"/>
    <property type="match status" value="1"/>
</dbReference>
<keyword evidence="5" id="KW-0460">Magnesium</keyword>
<accession>A0A520MUB3</accession>
<dbReference type="Gene3D" id="3.90.79.10">
    <property type="entry name" value="Nucleoside Triphosphate Pyrophosphohydrolase"/>
    <property type="match status" value="1"/>
</dbReference>
<comment type="cofactor">
    <cofactor evidence="1">
        <name>Mg(2+)</name>
        <dbReference type="ChEBI" id="CHEBI:18420"/>
    </cofactor>
</comment>
<dbReference type="Pfam" id="PF00293">
    <property type="entry name" value="NUDIX"/>
    <property type="match status" value="1"/>
</dbReference>
<sequence length="270" mass="30685">MHFKRFLDIKGTDTNHYIVFKDNKIIYEPELNTFILDSNYLNIDLENSTYVGIAEDCHKIYAIDINSSIDEINIGYKSLVEYDTRHLLAISSPEDIVLMGRANQLLHWVKSNKYSGYSGNLNKFNKKEEALICPSTSSIIYPSIAPCVLAMVTNGNEILLARNNMFPEGLFSVLAGFVEVSESAEETVQREVLEEVGVNVKNIKYHGSQPWPFPSQLMLGFSCEYDSGEIVLDKNEIAEANWYRYDKLPYVPPKTSLSGQLINSFVEDHF</sequence>
<evidence type="ECO:0000256" key="5">
    <source>
        <dbReference type="ARBA" id="ARBA00022842"/>
    </source>
</evidence>
<dbReference type="GO" id="GO:0046872">
    <property type="term" value="F:metal ion binding"/>
    <property type="evidence" value="ECO:0007669"/>
    <property type="project" value="UniProtKB-KW"/>
</dbReference>
<dbReference type="PROSITE" id="PS00893">
    <property type="entry name" value="NUDIX_BOX"/>
    <property type="match status" value="1"/>
</dbReference>
<gene>
    <name evidence="8" type="ORF">EVA94_02230</name>
</gene>
<dbReference type="EMBL" id="SHBG01000015">
    <property type="protein sequence ID" value="RZO24810.1"/>
    <property type="molecule type" value="Genomic_DNA"/>
</dbReference>
<dbReference type="InterPro" id="IPR020084">
    <property type="entry name" value="NUDIX_hydrolase_CS"/>
</dbReference>